<evidence type="ECO:0000313" key="3">
    <source>
        <dbReference type="EMBL" id="RGL81758.1"/>
    </source>
</evidence>
<gene>
    <name evidence="2" type="ORF">BHV80_10380</name>
    <name evidence="4" type="ORF">DW193_00095</name>
    <name evidence="3" type="ORF">DXC44_19270</name>
    <name evidence="1" type="ORF">GAY76_09765</name>
</gene>
<reference evidence="2 5" key="1">
    <citation type="journal article" date="2016" name="Nat. Biotechnol.">
        <title>Measurement of bacterial replication rates in microbial communities.</title>
        <authorList>
            <person name="Brown C.T."/>
            <person name="Olm M.R."/>
            <person name="Thomas B.C."/>
            <person name="Banfield J.F."/>
        </authorList>
    </citation>
    <scope>NUCLEOTIDE SEQUENCE [LARGE SCALE GENOMIC DNA]</scope>
    <source>
        <strain evidence="2">42_262</strain>
    </source>
</reference>
<dbReference type="EMBL" id="QSSN01000033">
    <property type="protein sequence ID" value="RGL81758.1"/>
    <property type="molecule type" value="Genomic_DNA"/>
</dbReference>
<dbReference type="AlphaFoldDB" id="A0A1Q6J498"/>
<dbReference type="EMBL" id="QRKA01000001">
    <property type="protein sequence ID" value="RHH82954.1"/>
    <property type="molecule type" value="Genomic_DNA"/>
</dbReference>
<evidence type="ECO:0000313" key="8">
    <source>
        <dbReference type="Proteomes" id="UP000462922"/>
    </source>
</evidence>
<organism evidence="2 5">
    <name type="scientific">Phocaeicola vulgatus</name>
    <name type="common">Bacteroides vulgatus</name>
    <dbReference type="NCBI Taxonomy" id="821"/>
    <lineage>
        <taxon>Bacteria</taxon>
        <taxon>Pseudomonadati</taxon>
        <taxon>Bacteroidota</taxon>
        <taxon>Bacteroidia</taxon>
        <taxon>Bacteroidales</taxon>
        <taxon>Bacteroidaceae</taxon>
        <taxon>Phocaeicola</taxon>
    </lineage>
</organism>
<name>A0A1Q6J498_PHOVU</name>
<evidence type="ECO:0000313" key="5">
    <source>
        <dbReference type="Proteomes" id="UP000186631"/>
    </source>
</evidence>
<dbReference type="Proteomes" id="UP000186631">
    <property type="component" value="Unassembled WGS sequence"/>
</dbReference>
<accession>A0A1Q6J498</accession>
<evidence type="ECO:0000313" key="7">
    <source>
        <dbReference type="Proteomes" id="UP000283713"/>
    </source>
</evidence>
<dbReference type="RefSeq" id="WP_018665638.1">
    <property type="nucleotide sequence ID" value="NZ_DAWEQP010000060.1"/>
</dbReference>
<dbReference type="EMBL" id="MNQV01000192">
    <property type="protein sequence ID" value="OKZ47716.1"/>
    <property type="molecule type" value="Genomic_DNA"/>
</dbReference>
<dbReference type="Proteomes" id="UP000283713">
    <property type="component" value="Unassembled WGS sequence"/>
</dbReference>
<evidence type="ECO:0000313" key="2">
    <source>
        <dbReference type="EMBL" id="OKZ47716.1"/>
    </source>
</evidence>
<sequence>MALFKNAATEWEKTMTENDLDQMEAQGLDVSKYREKLAARRAKEAEEAKRDRELYKNPTQLDKMKPYMQTPRSSETEFFKKLAGKAPWLGKSKWLRKFTEGYIVYAGIVSAPAEAWKGVKHKDDSFHGIGIYALDKGHMNDVEWLKRVMEKLRNMCEGRQPVAPGCEGVVSLAKEEDCWSTVKLSGEIVEGADVEVRKLVLYYKELPQGYLPSDGIVPHFYWEGTIRVIPAELYV</sequence>
<comment type="caution">
    <text evidence="2">The sequence shown here is derived from an EMBL/GenBank/DDBJ whole genome shotgun (WGS) entry which is preliminary data.</text>
</comment>
<evidence type="ECO:0000313" key="1">
    <source>
        <dbReference type="EMBL" id="KAB6573787.1"/>
    </source>
</evidence>
<dbReference type="Proteomes" id="UP000462922">
    <property type="component" value="Unassembled WGS sequence"/>
</dbReference>
<reference evidence="1 8" key="3">
    <citation type="journal article" date="2019" name="Nat. Med.">
        <title>A library of human gut bacterial isolates paired with longitudinal multiomics data enables mechanistic microbiome research.</title>
        <authorList>
            <person name="Poyet M."/>
            <person name="Groussin M."/>
            <person name="Gibbons S.M."/>
            <person name="Avila-Pacheco J."/>
            <person name="Jiang X."/>
            <person name="Kearney S.M."/>
            <person name="Perrotta A.R."/>
            <person name="Berdy B."/>
            <person name="Zhao S."/>
            <person name="Lieberman T.D."/>
            <person name="Swanson P.K."/>
            <person name="Smith M."/>
            <person name="Roesemann S."/>
            <person name="Alexander J.E."/>
            <person name="Rich S.A."/>
            <person name="Livny J."/>
            <person name="Vlamakis H."/>
            <person name="Clish C."/>
            <person name="Bullock K."/>
            <person name="Deik A."/>
            <person name="Scott J."/>
            <person name="Pierce K.A."/>
            <person name="Xavier R.J."/>
            <person name="Alm E.J."/>
        </authorList>
    </citation>
    <scope>NUCLEOTIDE SEQUENCE [LARGE SCALE GENOMIC DNA]</scope>
    <source>
        <strain evidence="1 8">BIOML-A110</strain>
    </source>
</reference>
<evidence type="ECO:0000313" key="4">
    <source>
        <dbReference type="EMBL" id="RHH82954.1"/>
    </source>
</evidence>
<dbReference type="EMBL" id="WDAX01000019">
    <property type="protein sequence ID" value="KAB6573787.1"/>
    <property type="molecule type" value="Genomic_DNA"/>
</dbReference>
<reference evidence="6 7" key="2">
    <citation type="submission" date="2018-08" db="EMBL/GenBank/DDBJ databases">
        <title>A genome reference for cultivated species of the human gut microbiota.</title>
        <authorList>
            <person name="Zou Y."/>
            <person name="Xue W."/>
            <person name="Luo G."/>
        </authorList>
    </citation>
    <scope>NUCLEOTIDE SEQUENCE [LARGE SCALE GENOMIC DNA]</scope>
    <source>
        <strain evidence="4 7">AM16-6</strain>
        <strain evidence="3 6">TF05-18</strain>
    </source>
</reference>
<evidence type="ECO:0000313" key="6">
    <source>
        <dbReference type="Proteomes" id="UP000261278"/>
    </source>
</evidence>
<protein>
    <submittedName>
        <fullName evidence="2">Uncharacterized protein</fullName>
    </submittedName>
</protein>
<proteinExistence type="predicted"/>
<dbReference type="Proteomes" id="UP000261278">
    <property type="component" value="Unassembled WGS sequence"/>
</dbReference>